<dbReference type="AlphaFoldDB" id="A0A4P2PXD7"/>
<proteinExistence type="predicted"/>
<dbReference type="OrthoDB" id="1492352at2"/>
<sequence length="160" mass="17608">MPVDKDALGERGESIFRSVITKLHGDKPLFRPAFLGEKWPVADFGIELWGHPGKLFLVQVRATSTAVNHKKRLPIGVAIARANALYGAPLPSFVVGVHEPSEQPYIVTVDIKRTQRISSIPTKFSLQNATVRQTLHDEVLAFWNGLGVVKTPRASAFSDV</sequence>
<name>A0A4P2PXD7_SORCE</name>
<dbReference type="RefSeq" id="WP_129346799.1">
    <property type="nucleotide sequence ID" value="NZ_CP012670.1"/>
</dbReference>
<protein>
    <recommendedName>
        <fullName evidence="3">DUF4365 domain-containing protein</fullName>
    </recommendedName>
</protein>
<evidence type="ECO:0008006" key="3">
    <source>
        <dbReference type="Google" id="ProtNLM"/>
    </source>
</evidence>
<reference evidence="1 2" key="1">
    <citation type="submission" date="2015-09" db="EMBL/GenBank/DDBJ databases">
        <title>Sorangium comparison.</title>
        <authorList>
            <person name="Zaburannyi N."/>
            <person name="Bunk B."/>
            <person name="Overmann J."/>
            <person name="Mueller R."/>
        </authorList>
    </citation>
    <scope>NUCLEOTIDE SEQUENCE [LARGE SCALE GENOMIC DNA]</scope>
    <source>
        <strain evidence="1 2">So ceGT47</strain>
    </source>
</reference>
<organism evidence="1 2">
    <name type="scientific">Sorangium cellulosum</name>
    <name type="common">Polyangium cellulosum</name>
    <dbReference type="NCBI Taxonomy" id="56"/>
    <lineage>
        <taxon>Bacteria</taxon>
        <taxon>Pseudomonadati</taxon>
        <taxon>Myxococcota</taxon>
        <taxon>Polyangia</taxon>
        <taxon>Polyangiales</taxon>
        <taxon>Polyangiaceae</taxon>
        <taxon>Sorangium</taxon>
    </lineage>
</organism>
<dbReference type="EMBL" id="CP012670">
    <property type="protein sequence ID" value="AUX21487.1"/>
    <property type="molecule type" value="Genomic_DNA"/>
</dbReference>
<evidence type="ECO:0000313" key="2">
    <source>
        <dbReference type="Proteomes" id="UP000295781"/>
    </source>
</evidence>
<dbReference type="Proteomes" id="UP000295781">
    <property type="component" value="Chromosome"/>
</dbReference>
<accession>A0A4P2PXD7</accession>
<gene>
    <name evidence="1" type="ORF">SOCEGT47_019710</name>
</gene>
<evidence type="ECO:0000313" key="1">
    <source>
        <dbReference type="EMBL" id="AUX21487.1"/>
    </source>
</evidence>